<accession>A0A2I1HD58</accession>
<organism evidence="2 3">
    <name type="scientific">Rhizophagus irregularis</name>
    <dbReference type="NCBI Taxonomy" id="588596"/>
    <lineage>
        <taxon>Eukaryota</taxon>
        <taxon>Fungi</taxon>
        <taxon>Fungi incertae sedis</taxon>
        <taxon>Mucoromycota</taxon>
        <taxon>Glomeromycotina</taxon>
        <taxon>Glomeromycetes</taxon>
        <taxon>Glomerales</taxon>
        <taxon>Glomeraceae</taxon>
        <taxon>Rhizophagus</taxon>
    </lineage>
</organism>
<protein>
    <submittedName>
        <fullName evidence="2">Uncharacterized protein</fullName>
    </submittedName>
</protein>
<evidence type="ECO:0000256" key="1">
    <source>
        <dbReference type="SAM" id="MobiDB-lite"/>
    </source>
</evidence>
<proteinExistence type="predicted"/>
<evidence type="ECO:0000313" key="2">
    <source>
        <dbReference type="EMBL" id="PKY56814.1"/>
    </source>
</evidence>
<keyword evidence="3" id="KW-1185">Reference proteome</keyword>
<dbReference type="VEuPathDB" id="FungiDB:RhiirFUN_006133"/>
<feature type="region of interest" description="Disordered" evidence="1">
    <location>
        <begin position="130"/>
        <end position="151"/>
    </location>
</feature>
<evidence type="ECO:0000313" key="3">
    <source>
        <dbReference type="Proteomes" id="UP000234323"/>
    </source>
</evidence>
<dbReference type="EMBL" id="LLXI01002312">
    <property type="protein sequence ID" value="PKY56814.1"/>
    <property type="molecule type" value="Genomic_DNA"/>
</dbReference>
<sequence>MSYSTNAQFHISLIPHRWYNNNKYNIEQREKNIVLFDIEENKLSDESEQSSFQHFMNFRQTPNVVQLQGPKQKYGFGMKYAKKALDLAIQTDKVNEFVDQVKCFIENTKAELSEQQENLTSIHIGDPLQVQHKGRQPNRYKSCGEPQRKKS</sequence>
<dbReference type="Proteomes" id="UP000234323">
    <property type="component" value="Unassembled WGS sequence"/>
</dbReference>
<dbReference type="VEuPathDB" id="FungiDB:RhiirA1_402806"/>
<dbReference type="AlphaFoldDB" id="A0A2I1HD58"/>
<feature type="non-terminal residue" evidence="2">
    <location>
        <position position="151"/>
    </location>
</feature>
<dbReference type="VEuPathDB" id="FungiDB:FUN_006510"/>
<reference evidence="2 3" key="1">
    <citation type="submission" date="2015-10" db="EMBL/GenBank/DDBJ databases">
        <title>Genome analyses suggest a sexual origin of heterokaryosis in a supposedly ancient asexual fungus.</title>
        <authorList>
            <person name="Ropars J."/>
            <person name="Sedzielewska K."/>
            <person name="Noel J."/>
            <person name="Charron P."/>
            <person name="Farinelli L."/>
            <person name="Marton T."/>
            <person name="Kruger M."/>
            <person name="Pelin A."/>
            <person name="Brachmann A."/>
            <person name="Corradi N."/>
        </authorList>
    </citation>
    <scope>NUCLEOTIDE SEQUENCE [LARGE SCALE GENOMIC DNA]</scope>
    <source>
        <strain evidence="2 3">A4</strain>
    </source>
</reference>
<name>A0A2I1HD58_9GLOM</name>
<gene>
    <name evidence="2" type="ORF">RhiirA4_477374</name>
</gene>
<comment type="caution">
    <text evidence="2">The sequence shown here is derived from an EMBL/GenBank/DDBJ whole genome shotgun (WGS) entry which is preliminary data.</text>
</comment>